<protein>
    <submittedName>
        <fullName evidence="2">Uncharacterized protein</fullName>
    </submittedName>
</protein>
<keyword evidence="3" id="KW-1185">Reference proteome</keyword>
<organism evidence="2 3">
    <name type="scientific">Aristolochia fimbriata</name>
    <name type="common">White veined hardy Dutchman's pipe vine</name>
    <dbReference type="NCBI Taxonomy" id="158543"/>
    <lineage>
        <taxon>Eukaryota</taxon>
        <taxon>Viridiplantae</taxon>
        <taxon>Streptophyta</taxon>
        <taxon>Embryophyta</taxon>
        <taxon>Tracheophyta</taxon>
        <taxon>Spermatophyta</taxon>
        <taxon>Magnoliopsida</taxon>
        <taxon>Magnoliidae</taxon>
        <taxon>Piperales</taxon>
        <taxon>Aristolochiaceae</taxon>
        <taxon>Aristolochia</taxon>
    </lineage>
</organism>
<gene>
    <name evidence="2" type="ORF">H6P81_003737</name>
</gene>
<feature type="compositionally biased region" description="Basic and acidic residues" evidence="1">
    <location>
        <begin position="165"/>
        <end position="194"/>
    </location>
</feature>
<dbReference type="PANTHER" id="PTHR34356">
    <property type="entry name" value="ANTIGENIC HEAT-STABLE PROTEIN"/>
    <property type="match status" value="1"/>
</dbReference>
<evidence type="ECO:0000313" key="2">
    <source>
        <dbReference type="EMBL" id="KAG9459229.1"/>
    </source>
</evidence>
<dbReference type="PANTHER" id="PTHR34356:SF3">
    <property type="entry name" value="EXPRESSED PROTEIN"/>
    <property type="match status" value="1"/>
</dbReference>
<accession>A0AAV7FFA5</accession>
<dbReference type="AlphaFoldDB" id="A0AAV7FFA5"/>
<dbReference type="Proteomes" id="UP000825729">
    <property type="component" value="Unassembled WGS sequence"/>
</dbReference>
<feature type="region of interest" description="Disordered" evidence="1">
    <location>
        <begin position="137"/>
        <end position="235"/>
    </location>
</feature>
<proteinExistence type="predicted"/>
<comment type="caution">
    <text evidence="2">The sequence shown here is derived from an EMBL/GenBank/DDBJ whole genome shotgun (WGS) entry which is preliminary data.</text>
</comment>
<evidence type="ECO:0000256" key="1">
    <source>
        <dbReference type="SAM" id="MobiDB-lite"/>
    </source>
</evidence>
<feature type="compositionally biased region" description="Low complexity" evidence="1">
    <location>
        <begin position="206"/>
        <end position="216"/>
    </location>
</feature>
<sequence>MASEGGNITGEEVIGKLKDDGDFDTLRLKIIRKLKENEALRNNIISTVKDSAAFNHPRAENMKPRQLSDAIYQEIGENVMAQISDGLWAVIRSEDGMKNEIAEAVESVYNQLSNPKGKEPEENLPSPKNQLFAEECNGSLAASPHKRNQCSDGEPNEQPGFSLSNHHEEHDWEPHKESAQLSKRSDEYKVDHQLAADASHTSDNEPPGFGPAAFHGGEIRDNLSDEDPDVPPGFG</sequence>
<reference evidence="2 3" key="1">
    <citation type="submission" date="2021-07" db="EMBL/GenBank/DDBJ databases">
        <title>The Aristolochia fimbriata genome: insights into angiosperm evolution, floral development and chemical biosynthesis.</title>
        <authorList>
            <person name="Jiao Y."/>
        </authorList>
    </citation>
    <scope>NUCLEOTIDE SEQUENCE [LARGE SCALE GENOMIC DNA]</scope>
    <source>
        <strain evidence="2">IBCAS-2021</strain>
        <tissue evidence="2">Leaf</tissue>
    </source>
</reference>
<name>A0AAV7FFA5_ARIFI</name>
<evidence type="ECO:0000313" key="3">
    <source>
        <dbReference type="Proteomes" id="UP000825729"/>
    </source>
</evidence>
<dbReference type="EMBL" id="JAINDJ010000002">
    <property type="protein sequence ID" value="KAG9459229.1"/>
    <property type="molecule type" value="Genomic_DNA"/>
</dbReference>